<gene>
    <name evidence="2" type="ORF">FE810_07135</name>
</gene>
<protein>
    <submittedName>
        <fullName evidence="2">NAD-dependent dehydratase</fullName>
    </submittedName>
</protein>
<accession>A0A5R9IK77</accession>
<keyword evidence="1" id="KW-1133">Transmembrane helix</keyword>
<evidence type="ECO:0000313" key="2">
    <source>
        <dbReference type="EMBL" id="TLU65692.1"/>
    </source>
</evidence>
<keyword evidence="1" id="KW-0812">Transmembrane</keyword>
<feature type="transmembrane region" description="Helical" evidence="1">
    <location>
        <begin position="12"/>
        <end position="32"/>
    </location>
</feature>
<name>A0A5R9IK77_9GAMM</name>
<keyword evidence="3" id="KW-1185">Reference proteome</keyword>
<organism evidence="2 3">
    <name type="scientific">Thalassotalea litorea</name>
    <dbReference type="NCBI Taxonomy" id="2020715"/>
    <lineage>
        <taxon>Bacteria</taxon>
        <taxon>Pseudomonadati</taxon>
        <taxon>Pseudomonadota</taxon>
        <taxon>Gammaproteobacteria</taxon>
        <taxon>Alteromonadales</taxon>
        <taxon>Colwelliaceae</taxon>
        <taxon>Thalassotalea</taxon>
    </lineage>
</organism>
<comment type="caution">
    <text evidence="2">The sequence shown here is derived from an EMBL/GenBank/DDBJ whole genome shotgun (WGS) entry which is preliminary data.</text>
</comment>
<keyword evidence="1" id="KW-0472">Membrane</keyword>
<dbReference type="AlphaFoldDB" id="A0A5R9IK77"/>
<proteinExistence type="predicted"/>
<evidence type="ECO:0000256" key="1">
    <source>
        <dbReference type="SAM" id="Phobius"/>
    </source>
</evidence>
<reference evidence="2 3" key="1">
    <citation type="submission" date="2019-05" db="EMBL/GenBank/DDBJ databases">
        <title>Genome sequences of Thalassotalea litorea 1K03283.</title>
        <authorList>
            <person name="Zhang D."/>
        </authorList>
    </citation>
    <scope>NUCLEOTIDE SEQUENCE [LARGE SCALE GENOMIC DNA]</scope>
    <source>
        <strain evidence="2 3">MCCC 1K03283</strain>
    </source>
</reference>
<sequence>MTKNNQQTLTTLAIYSLAIVWIFTGLTSIFFAPEIGHQLLQQAGFSETLADLAIYSGAIIDIALGIWLLSRYAIRLCCTIQVIIIVSYTLLLSVIAPEFWLHPFGPVTKNLPMLVLIMFVYSSAIKSGEKG</sequence>
<evidence type="ECO:0000313" key="3">
    <source>
        <dbReference type="Proteomes" id="UP000307790"/>
    </source>
</evidence>
<feature type="transmembrane region" description="Helical" evidence="1">
    <location>
        <begin position="76"/>
        <end position="95"/>
    </location>
</feature>
<dbReference type="RefSeq" id="WP_138319353.1">
    <property type="nucleotide sequence ID" value="NZ_VCBC01000006.1"/>
</dbReference>
<dbReference type="InterPro" id="IPR025695">
    <property type="entry name" value="DoxX-like"/>
</dbReference>
<feature type="transmembrane region" description="Helical" evidence="1">
    <location>
        <begin position="52"/>
        <end position="69"/>
    </location>
</feature>
<dbReference type="OrthoDB" id="9776313at2"/>
<dbReference type="Proteomes" id="UP000307790">
    <property type="component" value="Unassembled WGS sequence"/>
</dbReference>
<dbReference type="Pfam" id="PF13781">
    <property type="entry name" value="DoxX_3"/>
    <property type="match status" value="1"/>
</dbReference>
<dbReference type="EMBL" id="VCBC01000006">
    <property type="protein sequence ID" value="TLU65692.1"/>
    <property type="molecule type" value="Genomic_DNA"/>
</dbReference>